<accession>A0ABV3TTM6</accession>
<dbReference type="InterPro" id="IPR021409">
    <property type="entry name" value="DUF3047"/>
</dbReference>
<organism evidence="1 2">
    <name type="scientific">Zhongshania arctica</name>
    <dbReference type="NCBI Taxonomy" id="3238302"/>
    <lineage>
        <taxon>Bacteria</taxon>
        <taxon>Pseudomonadati</taxon>
        <taxon>Pseudomonadota</taxon>
        <taxon>Gammaproteobacteria</taxon>
        <taxon>Cellvibrionales</taxon>
        <taxon>Spongiibacteraceae</taxon>
        <taxon>Zhongshania</taxon>
    </lineage>
</organism>
<keyword evidence="2" id="KW-1185">Reference proteome</keyword>
<comment type="caution">
    <text evidence="1">The sequence shown here is derived from an EMBL/GenBank/DDBJ whole genome shotgun (WGS) entry which is preliminary data.</text>
</comment>
<dbReference type="EMBL" id="JBFRYB010000001">
    <property type="protein sequence ID" value="MEX1664922.1"/>
    <property type="molecule type" value="Genomic_DNA"/>
</dbReference>
<dbReference type="Proteomes" id="UP001557484">
    <property type="component" value="Unassembled WGS sequence"/>
</dbReference>
<evidence type="ECO:0000313" key="1">
    <source>
        <dbReference type="EMBL" id="MEX1664922.1"/>
    </source>
</evidence>
<dbReference type="Pfam" id="PF11249">
    <property type="entry name" value="DUF3047"/>
    <property type="match status" value="1"/>
</dbReference>
<dbReference type="RefSeq" id="WP_368375039.1">
    <property type="nucleotide sequence ID" value="NZ_JBFRYB010000001.1"/>
</dbReference>
<proteinExistence type="predicted"/>
<gene>
    <name evidence="1" type="ORF">AB4875_05440</name>
</gene>
<sequence length="413" mass="45726">MPANILQRVYQSLGLIGDQTPRDLAMPPQRNPPSPLPTFIQFIRSRLSLLNQPPKADDIAAAFVQRLELSLERLDSQLSSCTWFTLVAGRQEWLDTGIDMAAGESVTVMGDGRLYLSRPLDVAIGPSFGLWYRIVDRGGAGLINKVPTDGAAISAEQGGRLQLITAVPGEFGDPQGGFDASIAKLPTSGQFSVAVLRWHTDIENALTAAAAADVDLFGPILARFKNPVRPPKGWHYLWRLGASEIYHADDNGLCCTTHADGGILQYPLDMRLSSDLVFNWQWCVDALPSKLAEHIQPTHDYLSIAIEFDNGLDLTYMWSSTLDVDTIFQCPLPWWDKRETHWVLRNDSADLGHWLSESRNIQADYLRAIGGPLPEKVVGVWLIANSAFQRGEGHCRYRQIALESNSGIESIHK</sequence>
<protein>
    <submittedName>
        <fullName evidence="1">DUF3047 domain-containing protein</fullName>
    </submittedName>
</protein>
<evidence type="ECO:0000313" key="2">
    <source>
        <dbReference type="Proteomes" id="UP001557484"/>
    </source>
</evidence>
<reference evidence="1 2" key="1">
    <citation type="journal article" date="2011" name="Int. J. Syst. Evol. Microbiol.">
        <title>Zhongshania antarctica gen. nov., sp. nov. and Zhongshania guokunii sp. nov., gammaproteobacteria respectively isolated from coastal attached (fast) ice and surface seawater of the Antarctic.</title>
        <authorList>
            <person name="Li H.J."/>
            <person name="Zhang X.Y."/>
            <person name="Chen C.X."/>
            <person name="Zhang Y.J."/>
            <person name="Gao Z.M."/>
            <person name="Yu Y."/>
            <person name="Chen X.L."/>
            <person name="Chen B."/>
            <person name="Zhang Y.Z."/>
        </authorList>
    </citation>
    <scope>NUCLEOTIDE SEQUENCE [LARGE SCALE GENOMIC DNA]</scope>
    <source>
        <strain evidence="1 2">R06B22</strain>
    </source>
</reference>
<name>A0ABV3TTM6_9GAMM</name>